<protein>
    <recommendedName>
        <fullName evidence="1">DSBA-like thioredoxin domain-containing protein</fullName>
    </recommendedName>
</protein>
<organism evidence="2 3">
    <name type="scientific">Littorina saxatilis</name>
    <dbReference type="NCBI Taxonomy" id="31220"/>
    <lineage>
        <taxon>Eukaryota</taxon>
        <taxon>Metazoa</taxon>
        <taxon>Spiralia</taxon>
        <taxon>Lophotrochozoa</taxon>
        <taxon>Mollusca</taxon>
        <taxon>Gastropoda</taxon>
        <taxon>Caenogastropoda</taxon>
        <taxon>Littorinimorpha</taxon>
        <taxon>Littorinoidea</taxon>
        <taxon>Littorinidae</taxon>
        <taxon>Littorina</taxon>
    </lineage>
</organism>
<comment type="caution">
    <text evidence="2">The sequence shown here is derived from an EMBL/GenBank/DDBJ whole genome shotgun (WGS) entry which is preliminary data.</text>
</comment>
<dbReference type="GO" id="GO:0016491">
    <property type="term" value="F:oxidoreductase activity"/>
    <property type="evidence" value="ECO:0007669"/>
    <property type="project" value="InterPro"/>
</dbReference>
<gene>
    <name evidence="2" type="ORF">V1264_010041</name>
</gene>
<evidence type="ECO:0000313" key="2">
    <source>
        <dbReference type="EMBL" id="KAK7090211.1"/>
    </source>
</evidence>
<dbReference type="SUPFAM" id="SSF52833">
    <property type="entry name" value="Thioredoxin-like"/>
    <property type="match status" value="1"/>
</dbReference>
<dbReference type="InterPro" id="IPR036249">
    <property type="entry name" value="Thioredoxin-like_sf"/>
</dbReference>
<dbReference type="Pfam" id="PF01323">
    <property type="entry name" value="DSBA"/>
    <property type="match status" value="1"/>
</dbReference>
<name>A0AAN9FZZ9_9CAEN</name>
<proteinExistence type="predicted"/>
<dbReference type="PANTHER" id="PTHR13887">
    <property type="entry name" value="GLUTATHIONE S-TRANSFERASE KAPPA"/>
    <property type="match status" value="1"/>
</dbReference>
<evidence type="ECO:0000259" key="1">
    <source>
        <dbReference type="Pfam" id="PF01323"/>
    </source>
</evidence>
<keyword evidence="3" id="KW-1185">Reference proteome</keyword>
<dbReference type="CDD" id="cd03024">
    <property type="entry name" value="DsbA_FrnE"/>
    <property type="match status" value="1"/>
</dbReference>
<accession>A0AAN9FZZ9</accession>
<reference evidence="2 3" key="1">
    <citation type="submission" date="2024-02" db="EMBL/GenBank/DDBJ databases">
        <title>Chromosome-scale genome assembly of the rough periwinkle Littorina saxatilis.</title>
        <authorList>
            <person name="De Jode A."/>
            <person name="Faria R."/>
            <person name="Formenti G."/>
            <person name="Sims Y."/>
            <person name="Smith T.P."/>
            <person name="Tracey A."/>
            <person name="Wood J.M.D."/>
            <person name="Zagrodzka Z.B."/>
            <person name="Johannesson K."/>
            <person name="Butlin R.K."/>
            <person name="Leder E.H."/>
        </authorList>
    </citation>
    <scope>NUCLEOTIDE SEQUENCE [LARGE SCALE GENOMIC DNA]</scope>
    <source>
        <strain evidence="2">Snail1</strain>
        <tissue evidence="2">Muscle</tissue>
    </source>
</reference>
<dbReference type="EMBL" id="JBAMIC010000024">
    <property type="protein sequence ID" value="KAK7090211.1"/>
    <property type="molecule type" value="Genomic_DNA"/>
</dbReference>
<sequence length="217" mass="24306">MAGKPLVNVDIVSDVMCPWCWIGKKKLEAGIKQLEGKFQFRVRWLPYLLRPQIPPEGLPIPPGYRNPARLAQMIQAGEEVGIKFSFSNTSFPNTLKAHALLELADSKDDGAKQNDVAERLFKAYFTDGKMLTEEDVVQVGQEAGFDPEEVRSFITDQEKLDAILQSALERSSKGVEGVPFFYFNGQRMFSGAQNEDVFTRMLTIAAERFPVAQLSKA</sequence>
<dbReference type="PANTHER" id="PTHR13887:SF41">
    <property type="entry name" value="THIOREDOXIN SUPERFAMILY PROTEIN"/>
    <property type="match status" value="1"/>
</dbReference>
<dbReference type="InterPro" id="IPR001853">
    <property type="entry name" value="DSBA-like_thioredoxin_dom"/>
</dbReference>
<feature type="domain" description="DSBA-like thioredoxin" evidence="1">
    <location>
        <begin position="9"/>
        <end position="200"/>
    </location>
</feature>
<dbReference type="AlphaFoldDB" id="A0AAN9FZZ9"/>
<dbReference type="Proteomes" id="UP001374579">
    <property type="component" value="Unassembled WGS sequence"/>
</dbReference>
<evidence type="ECO:0000313" key="3">
    <source>
        <dbReference type="Proteomes" id="UP001374579"/>
    </source>
</evidence>
<dbReference type="Gene3D" id="3.40.30.10">
    <property type="entry name" value="Glutaredoxin"/>
    <property type="match status" value="1"/>
</dbReference>